<evidence type="ECO:0000313" key="3">
    <source>
        <dbReference type="EMBL" id="ORX76253.1"/>
    </source>
</evidence>
<name>A0A1Y1WRT2_9FUNG</name>
<dbReference type="Proteomes" id="UP000193944">
    <property type="component" value="Unassembled WGS sequence"/>
</dbReference>
<dbReference type="SUPFAM" id="SSF102645">
    <property type="entry name" value="CoaB-like"/>
    <property type="match status" value="1"/>
</dbReference>
<dbReference type="GO" id="GO:0005737">
    <property type="term" value="C:cytoplasm"/>
    <property type="evidence" value="ECO:0007669"/>
    <property type="project" value="EnsemblFungi"/>
</dbReference>
<reference evidence="3 4" key="1">
    <citation type="submission" date="2016-08" db="EMBL/GenBank/DDBJ databases">
        <title>A Parts List for Fungal Cellulosomes Revealed by Comparative Genomics.</title>
        <authorList>
            <consortium name="DOE Joint Genome Institute"/>
            <person name="Haitjema C.H."/>
            <person name="Gilmore S.P."/>
            <person name="Henske J.K."/>
            <person name="Solomon K.V."/>
            <person name="De Groot R."/>
            <person name="Kuo A."/>
            <person name="Mondo S.J."/>
            <person name="Salamov A.A."/>
            <person name="Labutti K."/>
            <person name="Zhao Z."/>
            <person name="Chiniquy J."/>
            <person name="Barry K."/>
            <person name="Brewer H.M."/>
            <person name="Purvine S.O."/>
            <person name="Wright A.T."/>
            <person name="Boxma B."/>
            <person name="Van Alen T."/>
            <person name="Hackstein J.H."/>
            <person name="Baker S.E."/>
            <person name="Grigoriev I.V."/>
            <person name="O'Malley M.A."/>
        </authorList>
    </citation>
    <scope>NUCLEOTIDE SEQUENCE [LARGE SCALE GENOMIC DNA]</scope>
    <source>
        <strain evidence="3 4">S4</strain>
    </source>
</reference>
<comment type="similarity">
    <text evidence="1">Belongs to the PPC synthetase family.</text>
</comment>
<dbReference type="InterPro" id="IPR007085">
    <property type="entry name" value="DNA/pantothenate-metab_flavo_C"/>
</dbReference>
<reference evidence="3 4" key="2">
    <citation type="submission" date="2016-08" db="EMBL/GenBank/DDBJ databases">
        <title>Pervasive Adenine N6-methylation of Active Genes in Fungi.</title>
        <authorList>
            <consortium name="DOE Joint Genome Institute"/>
            <person name="Mondo S.J."/>
            <person name="Dannebaum R.O."/>
            <person name="Kuo R.C."/>
            <person name="Labutti K."/>
            <person name="Haridas S."/>
            <person name="Kuo A."/>
            <person name="Salamov A."/>
            <person name="Ahrendt S.R."/>
            <person name="Lipzen A."/>
            <person name="Sullivan W."/>
            <person name="Andreopoulos W.B."/>
            <person name="Clum A."/>
            <person name="Lindquist E."/>
            <person name="Daum C."/>
            <person name="Ramamoorthy G.K."/>
            <person name="Gryganskyi A."/>
            <person name="Culley D."/>
            <person name="Magnuson J.K."/>
            <person name="James T.Y."/>
            <person name="O'Malley M.A."/>
            <person name="Stajich J.E."/>
            <person name="Spatafora J.W."/>
            <person name="Visel A."/>
            <person name="Grigoriev I.V."/>
        </authorList>
    </citation>
    <scope>NUCLEOTIDE SEQUENCE [LARGE SCALE GENOMIC DNA]</scope>
    <source>
        <strain evidence="3 4">S4</strain>
    </source>
</reference>
<sequence length="313" mass="36479">MEIDGEDDYFVKNTPPKNINEVERKTKEFMKYQQEKGRRIVLVTSGGTTVPLENQTVRFVDNFSAGTRGSASAEYFIENGYAVIFLYRQHSLRPYSRHYSHSKNCFLDMLDIDKDNIIVNDKYKESMKSILERYKKTKAENLLLEIDFFTVKDYFFYLNKITKILATMEEKSMYYLAAAVSDFFIPPERMVEHKIQSGEGALKLSLDQVPKFLKPLVSEWAPKGFIVSFKLETDPALLISKARKALKRYGHQIVIGNMLLTRKKVVHFITNDEERKIEMTEEELNNGIEIETKIISELIKKHDQWINQSEANN</sequence>
<dbReference type="AlphaFoldDB" id="A0A1Y1WRT2"/>
<dbReference type="STRING" id="1754192.A0A1Y1WRT2"/>
<dbReference type="PANTHER" id="PTHR12290">
    <property type="entry name" value="CORNICHON-RELATED"/>
    <property type="match status" value="1"/>
</dbReference>
<proteinExistence type="inferred from homology"/>
<dbReference type="InterPro" id="IPR035929">
    <property type="entry name" value="CoaB-like_sf"/>
</dbReference>
<dbReference type="GO" id="GO:0004632">
    <property type="term" value="F:phosphopantothenate--cysteine ligase activity"/>
    <property type="evidence" value="ECO:0007669"/>
    <property type="project" value="EnsemblFungi"/>
</dbReference>
<dbReference type="FunFam" id="3.40.50.10300:FF:000002">
    <property type="entry name" value="Phosphopantothenate--cysteine ligase 2"/>
    <property type="match status" value="1"/>
</dbReference>
<gene>
    <name evidence="3" type="ORF">BCR32DRAFT_296372</name>
</gene>
<dbReference type="GO" id="GO:0015937">
    <property type="term" value="P:coenzyme A biosynthetic process"/>
    <property type="evidence" value="ECO:0007669"/>
    <property type="project" value="EnsemblFungi"/>
</dbReference>
<comment type="caution">
    <text evidence="3">The sequence shown here is derived from an EMBL/GenBank/DDBJ whole genome shotgun (WGS) entry which is preliminary data.</text>
</comment>
<protein>
    <submittedName>
        <fullName evidence="3">DFP-domain-containing protein</fullName>
    </submittedName>
</protein>
<accession>A0A1Y1WRT2</accession>
<feature type="domain" description="DNA/pantothenate metabolism flavoprotein C-terminal" evidence="2">
    <location>
        <begin position="163"/>
        <end position="267"/>
    </location>
</feature>
<evidence type="ECO:0000259" key="2">
    <source>
        <dbReference type="Pfam" id="PF04127"/>
    </source>
</evidence>
<dbReference type="GO" id="GO:1990143">
    <property type="term" value="C:CoA-synthesizing protein complex"/>
    <property type="evidence" value="ECO:0007669"/>
    <property type="project" value="EnsemblFungi"/>
</dbReference>
<organism evidence="3 4">
    <name type="scientific">Anaeromyces robustus</name>
    <dbReference type="NCBI Taxonomy" id="1754192"/>
    <lineage>
        <taxon>Eukaryota</taxon>
        <taxon>Fungi</taxon>
        <taxon>Fungi incertae sedis</taxon>
        <taxon>Chytridiomycota</taxon>
        <taxon>Chytridiomycota incertae sedis</taxon>
        <taxon>Neocallimastigomycetes</taxon>
        <taxon>Neocallimastigales</taxon>
        <taxon>Neocallimastigaceae</taxon>
        <taxon>Anaeromyces</taxon>
    </lineage>
</organism>
<dbReference type="OrthoDB" id="70224at2759"/>
<evidence type="ECO:0000256" key="1">
    <source>
        <dbReference type="ARBA" id="ARBA00005703"/>
    </source>
</evidence>
<dbReference type="GO" id="GO:1990181">
    <property type="term" value="P:acetyl-CoA biosynthetic process from pantothenate"/>
    <property type="evidence" value="ECO:0007669"/>
    <property type="project" value="EnsemblFungi"/>
</dbReference>
<evidence type="ECO:0000313" key="4">
    <source>
        <dbReference type="Proteomes" id="UP000193944"/>
    </source>
</evidence>
<dbReference type="GO" id="GO:0005634">
    <property type="term" value="C:nucleus"/>
    <property type="evidence" value="ECO:0007669"/>
    <property type="project" value="EnsemblFungi"/>
</dbReference>
<keyword evidence="4" id="KW-1185">Reference proteome</keyword>
<dbReference type="Pfam" id="PF04127">
    <property type="entry name" value="DFP"/>
    <property type="match status" value="1"/>
</dbReference>
<dbReference type="Gene3D" id="3.40.50.10300">
    <property type="entry name" value="CoaB-like"/>
    <property type="match status" value="1"/>
</dbReference>
<dbReference type="EMBL" id="MCFG01000310">
    <property type="protein sequence ID" value="ORX76253.1"/>
    <property type="molecule type" value="Genomic_DNA"/>
</dbReference>